<feature type="domain" description="Retrotransposon gag" evidence="1">
    <location>
        <begin position="3"/>
        <end position="77"/>
    </location>
</feature>
<dbReference type="InterPro" id="IPR005162">
    <property type="entry name" value="Retrotrans_gag_dom"/>
</dbReference>
<dbReference type="EMBL" id="NBNE01008386">
    <property type="protein sequence ID" value="OWY99537.1"/>
    <property type="molecule type" value="Genomic_DNA"/>
</dbReference>
<dbReference type="Proteomes" id="UP000198211">
    <property type="component" value="Unassembled WGS sequence"/>
</dbReference>
<accession>A0A225V3L5</accession>
<proteinExistence type="predicted"/>
<evidence type="ECO:0000313" key="2">
    <source>
        <dbReference type="EMBL" id="OWY99537.1"/>
    </source>
</evidence>
<reference evidence="3" key="1">
    <citation type="submission" date="2017-03" db="EMBL/GenBank/DDBJ databases">
        <title>Phytopthora megakarya and P. palmivora, two closely related causual agents of cacao black pod achieved similar genome size and gene model numbers by different mechanisms.</title>
        <authorList>
            <person name="Ali S."/>
            <person name="Shao J."/>
            <person name="Larry D.J."/>
            <person name="Kronmiller B."/>
            <person name="Shen D."/>
            <person name="Strem M.D."/>
            <person name="Melnick R.L."/>
            <person name="Guiltinan M.J."/>
            <person name="Tyler B.M."/>
            <person name="Meinhardt L.W."/>
            <person name="Bailey B.A."/>
        </authorList>
    </citation>
    <scope>NUCLEOTIDE SEQUENCE [LARGE SCALE GENOMIC DNA]</scope>
    <source>
        <strain evidence="3">zdho120</strain>
    </source>
</reference>
<dbReference type="AlphaFoldDB" id="A0A225V3L5"/>
<evidence type="ECO:0000313" key="3">
    <source>
        <dbReference type="Proteomes" id="UP000198211"/>
    </source>
</evidence>
<dbReference type="Pfam" id="PF03732">
    <property type="entry name" value="Retrotrans_gag"/>
    <property type="match status" value="1"/>
</dbReference>
<protein>
    <recommendedName>
        <fullName evidence="1">Retrotransposon gag domain-containing protein</fullName>
    </recommendedName>
</protein>
<organism evidence="2 3">
    <name type="scientific">Phytophthora megakarya</name>
    <dbReference type="NCBI Taxonomy" id="4795"/>
    <lineage>
        <taxon>Eukaryota</taxon>
        <taxon>Sar</taxon>
        <taxon>Stramenopiles</taxon>
        <taxon>Oomycota</taxon>
        <taxon>Peronosporomycetes</taxon>
        <taxon>Peronosporales</taxon>
        <taxon>Peronosporaceae</taxon>
        <taxon>Phytophthora</taxon>
    </lineage>
</organism>
<name>A0A225V3L5_9STRA</name>
<comment type="caution">
    <text evidence="2">The sequence shown here is derived from an EMBL/GenBank/DDBJ whole genome shotgun (WGS) entry which is preliminary data.</text>
</comment>
<dbReference type="OrthoDB" id="125496at2759"/>
<keyword evidence="3" id="KW-1185">Reference proteome</keyword>
<sequence length="213" mass="25294">MAFELSLQDGVSQWYRQLPRKSRRTWKLLSEAFIKYYCFKFIQSAKTRYYSAKREDKEHVCDYFNRLNDYARNARVQFENGGRESKDHMEHFLDTGDNRGLEERLCHMPAKGIHGLENMINDILKRRDRKTKMQFENGGRQSKDHVEHFLDTCDDRGLEECLCHVRVKDIHDLDDMITSILKRRHRKPKRETSARRPTVTTMVGDAMVDGTMT</sequence>
<gene>
    <name evidence="2" type="ORF">PHMEG_00029445</name>
</gene>
<evidence type="ECO:0000259" key="1">
    <source>
        <dbReference type="Pfam" id="PF03732"/>
    </source>
</evidence>